<sequence length="77" mass="8403">MTHEDGWRGTGHLADPVGLPAAQVCGVLIAVWVHARHEVPPRYRSSVTVGMCTHTDLLIGSRAKVWASDTSMWRVPA</sequence>
<evidence type="ECO:0000313" key="2">
    <source>
        <dbReference type="Proteomes" id="UP000019277"/>
    </source>
</evidence>
<gene>
    <name evidence="1" type="ORF">UO65_0235</name>
</gene>
<dbReference type="Proteomes" id="UP000019277">
    <property type="component" value="Unassembled WGS sequence"/>
</dbReference>
<comment type="caution">
    <text evidence="1">The sequence shown here is derived from an EMBL/GenBank/DDBJ whole genome shotgun (WGS) entry which is preliminary data.</text>
</comment>
<name>W7IVK4_9PSEU</name>
<protein>
    <submittedName>
        <fullName evidence="1">Uncharacterized protein</fullName>
    </submittedName>
</protein>
<organism evidence="1 2">
    <name type="scientific">Actinokineospora spheciospongiae</name>
    <dbReference type="NCBI Taxonomy" id="909613"/>
    <lineage>
        <taxon>Bacteria</taxon>
        <taxon>Bacillati</taxon>
        <taxon>Actinomycetota</taxon>
        <taxon>Actinomycetes</taxon>
        <taxon>Pseudonocardiales</taxon>
        <taxon>Pseudonocardiaceae</taxon>
        <taxon>Actinokineospora</taxon>
    </lineage>
</organism>
<keyword evidence="2" id="KW-1185">Reference proteome</keyword>
<reference evidence="1 2" key="1">
    <citation type="journal article" date="2014" name="Genome Announc.">
        <title>Draft Genome Sequence of the Antitrypanosomally Active Sponge-Associated Bacterium Actinokineospora sp. Strain EG49.</title>
        <authorList>
            <person name="Harjes J."/>
            <person name="Ryu T."/>
            <person name="Abdelmohsen U.R."/>
            <person name="Moitinho-Silva L."/>
            <person name="Horn H."/>
            <person name="Ravasi T."/>
            <person name="Hentschel U."/>
        </authorList>
    </citation>
    <scope>NUCLEOTIDE SEQUENCE [LARGE SCALE GENOMIC DNA]</scope>
    <source>
        <strain evidence="1 2">EG49</strain>
    </source>
</reference>
<proteinExistence type="predicted"/>
<accession>W7IVK4</accession>
<dbReference type="AlphaFoldDB" id="W7IVK4"/>
<evidence type="ECO:0000313" key="1">
    <source>
        <dbReference type="EMBL" id="EWC64398.1"/>
    </source>
</evidence>
<dbReference type="EMBL" id="AYXG01000005">
    <property type="protein sequence ID" value="EWC64398.1"/>
    <property type="molecule type" value="Genomic_DNA"/>
</dbReference>
<dbReference type="STRING" id="909613.UO65_0235"/>